<reference evidence="2 3" key="1">
    <citation type="submission" date="2017-06" db="EMBL/GenBank/DDBJ databases">
        <authorList>
            <person name="Kim H.J."/>
            <person name="Triplett B.A."/>
        </authorList>
    </citation>
    <scope>NUCLEOTIDE SEQUENCE [LARGE SCALE GENOMIC DNA]</scope>
    <source>
        <strain evidence="2 3">DSM 19307</strain>
    </source>
</reference>
<dbReference type="Pfam" id="PF13304">
    <property type="entry name" value="AAA_21"/>
    <property type="match status" value="1"/>
</dbReference>
<dbReference type="AlphaFoldDB" id="A0A239J5I5"/>
<evidence type="ECO:0000313" key="2">
    <source>
        <dbReference type="EMBL" id="SNT01141.1"/>
    </source>
</evidence>
<dbReference type="PANTHER" id="PTHR43581">
    <property type="entry name" value="ATP/GTP PHOSPHATASE"/>
    <property type="match status" value="1"/>
</dbReference>
<dbReference type="InterPro" id="IPR051396">
    <property type="entry name" value="Bact_Antivir_Def_Nuclease"/>
</dbReference>
<dbReference type="SUPFAM" id="SSF52540">
    <property type="entry name" value="P-loop containing nucleoside triphosphate hydrolases"/>
    <property type="match status" value="1"/>
</dbReference>
<protein>
    <submittedName>
        <fullName evidence="2">Predicted ATPase</fullName>
    </submittedName>
</protein>
<dbReference type="PANTHER" id="PTHR43581:SF2">
    <property type="entry name" value="EXCINUCLEASE ATPASE SUBUNIT"/>
    <property type="match status" value="1"/>
</dbReference>
<proteinExistence type="predicted"/>
<dbReference type="OrthoDB" id="9805802at2"/>
<dbReference type="InterPro" id="IPR027417">
    <property type="entry name" value="P-loop_NTPase"/>
</dbReference>
<dbReference type="EMBL" id="FZPD01000003">
    <property type="protein sequence ID" value="SNT01141.1"/>
    <property type="molecule type" value="Genomic_DNA"/>
</dbReference>
<name>A0A239J5I5_EKHLU</name>
<dbReference type="Gene3D" id="3.40.50.300">
    <property type="entry name" value="P-loop containing nucleotide triphosphate hydrolases"/>
    <property type="match status" value="1"/>
</dbReference>
<feature type="domain" description="AAA+ ATPase" evidence="1">
    <location>
        <begin position="28"/>
        <end position="341"/>
    </location>
</feature>
<gene>
    <name evidence="2" type="ORF">SAMN05421640_1999</name>
</gene>
<dbReference type="GO" id="GO:0005524">
    <property type="term" value="F:ATP binding"/>
    <property type="evidence" value="ECO:0007669"/>
    <property type="project" value="InterPro"/>
</dbReference>
<dbReference type="InterPro" id="IPR003959">
    <property type="entry name" value="ATPase_AAA_core"/>
</dbReference>
<evidence type="ECO:0000313" key="3">
    <source>
        <dbReference type="Proteomes" id="UP000198393"/>
    </source>
</evidence>
<accession>A0A239J5I5</accession>
<dbReference type="CDD" id="cd00267">
    <property type="entry name" value="ABC_ATPase"/>
    <property type="match status" value="1"/>
</dbReference>
<evidence type="ECO:0000259" key="1">
    <source>
        <dbReference type="SMART" id="SM00382"/>
    </source>
</evidence>
<dbReference type="InterPro" id="IPR003593">
    <property type="entry name" value="AAA+_ATPase"/>
</dbReference>
<dbReference type="Proteomes" id="UP000198393">
    <property type="component" value="Unassembled WGS sequence"/>
</dbReference>
<organism evidence="2 3">
    <name type="scientific">Ekhidna lutea</name>
    <dbReference type="NCBI Taxonomy" id="447679"/>
    <lineage>
        <taxon>Bacteria</taxon>
        <taxon>Pseudomonadati</taxon>
        <taxon>Bacteroidota</taxon>
        <taxon>Cytophagia</taxon>
        <taxon>Cytophagales</taxon>
        <taxon>Reichenbachiellaceae</taxon>
        <taxon>Ekhidna</taxon>
    </lineage>
</organism>
<dbReference type="RefSeq" id="WP_089356716.1">
    <property type="nucleotide sequence ID" value="NZ_FZPD01000003.1"/>
</dbReference>
<dbReference type="GO" id="GO:0016887">
    <property type="term" value="F:ATP hydrolysis activity"/>
    <property type="evidence" value="ECO:0007669"/>
    <property type="project" value="InterPro"/>
</dbReference>
<dbReference type="SMART" id="SM00382">
    <property type="entry name" value="AAA"/>
    <property type="match status" value="1"/>
</dbReference>
<sequence length="629" mass="73033">MSYGDLILKKINGYAGIRLLNGQPLKISPGINLLVGRNGSGKTNLLRLIHFITSEDGDISKGIESSFFNENAKRSLKSNNTNLINEFGEIPIIKYTFRDKQETINLSLSKKQEIIPAHFLNNIKNSNSDFNNYIDISKPTFKSNWLWIHNDNHSRKFELTGRLFNSVLYRNNEKNEVSSLFDKEVDFVNQFAISKMRQFFESDDFKNEINKLEQEINDKLHKFLGATKKTIKIQYDLNANDQIRLFLIDGENAISADHLSDGENVLLNLIFNLIKANDSSNDFIIFDEPELHMHDDMIKVLVKEIQLISNNLSRSKIIIATHSTALIEQLATSQIPPSLVLLDNKRRISNSTGDVDFVKALKRNGVWFTPLMLSKKRNLFIENLGSPAQKHRDFYEMFFNPENLPNIIPIGNSGNVAQSESFSNLLGDLVDAKSISSKGIQDGDIWLRQTLCDYFNSNINIDELINCIPPIEEMYISKENNNNIYYFNFWEIENLYLFDETIPFWEKNFTKEKFRKVIIQKKQRLSNEYLKTFFKLVTYNKFNSHNTIKEDLKKAIDSTSTLKEKYNDFSELEKKAELLVEEFVNKDLLHWLPGKELCKLLREENYTFNYEIKNLNNSKLGKKLQRILD</sequence>
<keyword evidence="3" id="KW-1185">Reference proteome</keyword>